<evidence type="ECO:0000256" key="4">
    <source>
        <dbReference type="ARBA" id="ARBA00022840"/>
    </source>
</evidence>
<evidence type="ECO:0000256" key="5">
    <source>
        <dbReference type="PROSITE-ProRule" id="PRU10141"/>
    </source>
</evidence>
<feature type="transmembrane region" description="Helical" evidence="6">
    <location>
        <begin position="324"/>
        <end position="346"/>
    </location>
</feature>
<feature type="domain" description="Protein kinase" evidence="7">
    <location>
        <begin position="92"/>
        <end position="483"/>
    </location>
</feature>
<evidence type="ECO:0000313" key="9">
    <source>
        <dbReference type="Proteomes" id="UP000319897"/>
    </source>
</evidence>
<feature type="binding site" evidence="5">
    <location>
        <position position="123"/>
    </location>
    <ligand>
        <name>ATP</name>
        <dbReference type="ChEBI" id="CHEBI:30616"/>
    </ligand>
</feature>
<dbReference type="Gene3D" id="1.10.510.10">
    <property type="entry name" value="Transferase(Phosphotransferase) domain 1"/>
    <property type="match status" value="1"/>
</dbReference>
<dbReference type="AlphaFoldDB" id="A0A501XT95"/>
<dbReference type="Proteomes" id="UP000319897">
    <property type="component" value="Unassembled WGS sequence"/>
</dbReference>
<evidence type="ECO:0000256" key="1">
    <source>
        <dbReference type="ARBA" id="ARBA00022679"/>
    </source>
</evidence>
<keyword evidence="8" id="KW-0723">Serine/threonine-protein kinase</keyword>
<name>A0A501XT95_9SPHN</name>
<dbReference type="PROSITE" id="PS50011">
    <property type="entry name" value="PROTEIN_KINASE_DOM"/>
    <property type="match status" value="1"/>
</dbReference>
<proteinExistence type="predicted"/>
<evidence type="ECO:0000256" key="6">
    <source>
        <dbReference type="SAM" id="Phobius"/>
    </source>
</evidence>
<dbReference type="InterPro" id="IPR011009">
    <property type="entry name" value="Kinase-like_dom_sf"/>
</dbReference>
<gene>
    <name evidence="8" type="ORF">FJQ54_04110</name>
</gene>
<dbReference type="CDD" id="cd14014">
    <property type="entry name" value="STKc_PknB_like"/>
    <property type="match status" value="1"/>
</dbReference>
<dbReference type="InterPro" id="IPR008266">
    <property type="entry name" value="Tyr_kinase_AS"/>
</dbReference>
<keyword evidence="6" id="KW-0812">Transmembrane</keyword>
<keyword evidence="3 8" id="KW-0418">Kinase</keyword>
<dbReference type="Gene3D" id="1.25.40.10">
    <property type="entry name" value="Tetratricopeptide repeat domain"/>
    <property type="match status" value="1"/>
</dbReference>
<dbReference type="PANTHER" id="PTHR43289">
    <property type="entry name" value="MITOGEN-ACTIVATED PROTEIN KINASE KINASE KINASE 20-RELATED"/>
    <property type="match status" value="1"/>
</dbReference>
<keyword evidence="6" id="KW-1133">Transmembrane helix</keyword>
<reference evidence="8 9" key="1">
    <citation type="submission" date="2019-06" db="EMBL/GenBank/DDBJ databases">
        <authorList>
            <person name="Lee I."/>
            <person name="Jang G.I."/>
            <person name="Hwang C.Y."/>
        </authorList>
    </citation>
    <scope>NUCLEOTIDE SEQUENCE [LARGE SCALE GENOMIC DNA]</scope>
    <source>
        <strain evidence="8 9">PAMC 28131</strain>
    </source>
</reference>
<dbReference type="GO" id="GO:0004674">
    <property type="term" value="F:protein serine/threonine kinase activity"/>
    <property type="evidence" value="ECO:0007669"/>
    <property type="project" value="UniProtKB-KW"/>
</dbReference>
<evidence type="ECO:0000313" key="8">
    <source>
        <dbReference type="EMBL" id="TPE63307.1"/>
    </source>
</evidence>
<dbReference type="Pfam" id="PF00069">
    <property type="entry name" value="Pkinase"/>
    <property type="match status" value="1"/>
</dbReference>
<dbReference type="PROSITE" id="PS00109">
    <property type="entry name" value="PROTEIN_KINASE_TYR"/>
    <property type="match status" value="1"/>
</dbReference>
<dbReference type="PANTHER" id="PTHR43289:SF34">
    <property type="entry name" value="SERINE_THREONINE-PROTEIN KINASE YBDM-RELATED"/>
    <property type="match status" value="1"/>
</dbReference>
<evidence type="ECO:0000256" key="2">
    <source>
        <dbReference type="ARBA" id="ARBA00022741"/>
    </source>
</evidence>
<dbReference type="InterPro" id="IPR000719">
    <property type="entry name" value="Prot_kinase_dom"/>
</dbReference>
<dbReference type="InterPro" id="IPR017441">
    <property type="entry name" value="Protein_kinase_ATP_BS"/>
</dbReference>
<dbReference type="OrthoDB" id="9801841at2"/>
<dbReference type="PROSITE" id="PS00107">
    <property type="entry name" value="PROTEIN_KINASE_ATP"/>
    <property type="match status" value="1"/>
</dbReference>
<keyword evidence="6" id="KW-0472">Membrane</keyword>
<dbReference type="InterPro" id="IPR011990">
    <property type="entry name" value="TPR-like_helical_dom_sf"/>
</dbReference>
<dbReference type="Gene3D" id="3.30.200.20">
    <property type="entry name" value="Phosphorylase Kinase, domain 1"/>
    <property type="match status" value="1"/>
</dbReference>
<comment type="caution">
    <text evidence="8">The sequence shown here is derived from an EMBL/GenBank/DDBJ whole genome shotgun (WGS) entry which is preliminary data.</text>
</comment>
<keyword evidence="4 5" id="KW-0067">ATP-binding</keyword>
<keyword evidence="9" id="KW-1185">Reference proteome</keyword>
<dbReference type="EMBL" id="VFSU01000012">
    <property type="protein sequence ID" value="TPE63307.1"/>
    <property type="molecule type" value="Genomic_DNA"/>
</dbReference>
<keyword evidence="1" id="KW-0808">Transferase</keyword>
<dbReference type="GO" id="GO:0005524">
    <property type="term" value="F:ATP binding"/>
    <property type="evidence" value="ECO:0007669"/>
    <property type="project" value="UniProtKB-UniRule"/>
</dbReference>
<dbReference type="SUPFAM" id="SSF56112">
    <property type="entry name" value="Protein kinase-like (PK-like)"/>
    <property type="match status" value="1"/>
</dbReference>
<evidence type="ECO:0000256" key="3">
    <source>
        <dbReference type="ARBA" id="ARBA00022777"/>
    </source>
</evidence>
<sequence length="781" mass="83334">MVEPGNPEDPRLPIEREALALFDELLDVPETSRARWIADRTANSDVRARLESMLEADRIASMGTGNAQALRTGAAAIGIGGDGQLPDRIGQYRILALIGRGGMGAVYRATRDTGDFAHETAIKVIKPGLLSDVLTQRFRAERQTLATLQHPNIARLYDGGETESGSPYIVMELIEGLPVDKWANQQSLDTPARVRLVETGANAISYAHGRLVIHRDITPLNLLVQTDGTLKLIDFGIARPADAEGATTATDIVGLGRLLKRLIPEPEPELAAIIARATAPAEQAYPTAAALAADLAAWRSGQPVAAMSGGELYRLRKFAARNRIAVAASALALAVLVGGLIAVSVANARIRRAEAEAEARFEQTRAIANALLFDVYDDVSKVQGATRARETLAKTAISYLEALAAMESAPPDVRAEAGRGFVRLAEVTGGGQQQSLGRYADANALLSRAEALLAPAFAADPQDRSTALAFATLRLEQAGTNLYNNNKADAARAQAAEAEQAVAAFTRADAEAAALAITAIQAQGDSFGWNDDYAAALPQHQRAEALIAALPPQIQSDPEVRSARSANLRLLAEAHHKLKQAPEARAALDQAVAINRSLLAEKPEDPALLRKLAVSLWYSAVVHRTNEQDSQARTAIEEAVRHADRMAAMDTNDAGALQMQAITGEVLAQVHADRRDAAASKAATARVLAAHDRLVELAGNAPGARRSRTAALRTSAGNLYNLGDIPGACRAWRDTLASYRALEAEGNLSELDRKNALPETRDYIRNFCEGGTPRSAWPKSL</sequence>
<keyword evidence="2 5" id="KW-0547">Nucleotide-binding</keyword>
<organism evidence="8 9">
    <name type="scientific">Sandaracinobacter neustonicus</name>
    <dbReference type="NCBI Taxonomy" id="1715348"/>
    <lineage>
        <taxon>Bacteria</taxon>
        <taxon>Pseudomonadati</taxon>
        <taxon>Pseudomonadota</taxon>
        <taxon>Alphaproteobacteria</taxon>
        <taxon>Sphingomonadales</taxon>
        <taxon>Sphingosinicellaceae</taxon>
        <taxon>Sandaracinobacter</taxon>
    </lineage>
</organism>
<protein>
    <submittedName>
        <fullName evidence="8">Serine/threonine protein kinase</fullName>
    </submittedName>
</protein>
<dbReference type="RefSeq" id="WP_140927167.1">
    <property type="nucleotide sequence ID" value="NZ_VFSU01000012.1"/>
</dbReference>
<evidence type="ECO:0000259" key="7">
    <source>
        <dbReference type="PROSITE" id="PS50011"/>
    </source>
</evidence>
<accession>A0A501XT95</accession>